<keyword evidence="8 10" id="KW-0472">Membrane</keyword>
<dbReference type="InterPro" id="IPR036318">
    <property type="entry name" value="FAD-bd_PCMH-like_sf"/>
</dbReference>
<evidence type="ECO:0000256" key="8">
    <source>
        <dbReference type="ARBA" id="ARBA00023136"/>
    </source>
</evidence>
<keyword evidence="4 10" id="KW-0812">Transmembrane</keyword>
<evidence type="ECO:0000256" key="3">
    <source>
        <dbReference type="ARBA" id="ARBA00022475"/>
    </source>
</evidence>
<dbReference type="EMBL" id="CP000488">
    <property type="protein sequence ID" value="ABL02126.1"/>
    <property type="molecule type" value="Genomic_DNA"/>
</dbReference>
<organism evidence="14 15">
    <name type="scientific">Ruthia magnifica subsp. Calyptogena magnifica</name>
    <dbReference type="NCBI Taxonomy" id="413404"/>
    <lineage>
        <taxon>Bacteria</taxon>
        <taxon>Pseudomonadati</taxon>
        <taxon>Pseudomonadota</taxon>
        <taxon>Gammaproteobacteria</taxon>
        <taxon>Candidatus Pseudothioglobaceae</taxon>
        <taxon>Candidatus Ruthturnera</taxon>
    </lineage>
</organism>
<dbReference type="PANTHER" id="PTHR22777">
    <property type="entry name" value="HEMOLYSIN-RELATED"/>
    <property type="match status" value="1"/>
</dbReference>
<dbReference type="PROSITE" id="PS51371">
    <property type="entry name" value="CBS"/>
    <property type="match status" value="1"/>
</dbReference>
<dbReference type="Pfam" id="PF01595">
    <property type="entry name" value="CNNM"/>
    <property type="match status" value="1"/>
</dbReference>
<evidence type="ECO:0000313" key="14">
    <source>
        <dbReference type="EMBL" id="ABL02126.1"/>
    </source>
</evidence>
<keyword evidence="5" id="KW-0677">Repeat</keyword>
<protein>
    <recommendedName>
        <fullName evidence="16">CBS domain containing protein</fullName>
    </recommendedName>
</protein>
<evidence type="ECO:0000256" key="10">
    <source>
        <dbReference type="PROSITE-ProRule" id="PRU01193"/>
    </source>
</evidence>
<dbReference type="Pfam" id="PF03471">
    <property type="entry name" value="CorC_HlyC"/>
    <property type="match status" value="1"/>
</dbReference>
<evidence type="ECO:0000256" key="9">
    <source>
        <dbReference type="PROSITE-ProRule" id="PRU00703"/>
    </source>
</evidence>
<reference evidence="14 15" key="1">
    <citation type="journal article" date="2007" name="Science">
        <title>The Calyptogena magnifica chemoautotrophic symbiont genome.</title>
        <authorList>
            <person name="Newton I.L.G."/>
            <person name="Woyke T."/>
            <person name="Auchtung T.A."/>
            <person name="Dilly G.F."/>
            <person name="Dutton R.J."/>
            <person name="Fisher M.C."/>
            <person name="Fontanez K.M."/>
            <person name="Lau E."/>
            <person name="Stewart F.J."/>
            <person name="Richardson P.M."/>
            <person name="Barry K.W."/>
            <person name="Saunders E."/>
            <person name="Detter J.C."/>
            <person name="Wu D."/>
            <person name="Eisen J.A."/>
            <person name="Cavanaugh C.M."/>
        </authorList>
    </citation>
    <scope>NUCLEOTIDE SEQUENCE [LARGE SCALE GENOMIC DNA]</scope>
    <source>
        <strain evidence="14 15">Cm</strain>
    </source>
</reference>
<feature type="transmembrane region" description="Helical" evidence="11">
    <location>
        <begin position="94"/>
        <end position="117"/>
    </location>
</feature>
<dbReference type="eggNOG" id="COG4536">
    <property type="taxonomic scope" value="Bacteria"/>
</dbReference>
<feature type="transmembrane region" description="Helical" evidence="11">
    <location>
        <begin position="32"/>
        <end position="56"/>
    </location>
</feature>
<feature type="domain" description="CBS" evidence="12">
    <location>
        <begin position="242"/>
        <end position="303"/>
    </location>
</feature>
<dbReference type="STRING" id="413404.Rmag_0350"/>
<dbReference type="InterPro" id="IPR016169">
    <property type="entry name" value="FAD-bd_PCMH_sub2"/>
</dbReference>
<dbReference type="PROSITE" id="PS51846">
    <property type="entry name" value="CNNM"/>
    <property type="match status" value="1"/>
</dbReference>
<dbReference type="Gene3D" id="3.30.465.10">
    <property type="match status" value="1"/>
</dbReference>
<dbReference type="InterPro" id="IPR046342">
    <property type="entry name" value="CBS_dom_sf"/>
</dbReference>
<evidence type="ECO:0000256" key="2">
    <source>
        <dbReference type="ARBA" id="ARBA00006337"/>
    </source>
</evidence>
<dbReference type="SMART" id="SM01091">
    <property type="entry name" value="CorC_HlyC"/>
    <property type="match status" value="1"/>
</dbReference>
<dbReference type="CDD" id="cd04590">
    <property type="entry name" value="CBS_pair_CorC_HlyC_assoc"/>
    <property type="match status" value="1"/>
</dbReference>
<comment type="similarity">
    <text evidence="2">Belongs to the UPF0053 family.</text>
</comment>
<dbReference type="AlphaFoldDB" id="A1AW19"/>
<dbReference type="GO" id="GO:0050660">
    <property type="term" value="F:flavin adenine dinucleotide binding"/>
    <property type="evidence" value="ECO:0007669"/>
    <property type="project" value="InterPro"/>
</dbReference>
<accession>A1AW19</accession>
<feature type="domain" description="CNNM transmembrane" evidence="13">
    <location>
        <begin position="1"/>
        <end position="167"/>
    </location>
</feature>
<evidence type="ECO:0000259" key="13">
    <source>
        <dbReference type="PROSITE" id="PS51846"/>
    </source>
</evidence>
<evidence type="ECO:0000256" key="6">
    <source>
        <dbReference type="ARBA" id="ARBA00022989"/>
    </source>
</evidence>
<evidence type="ECO:0000256" key="11">
    <source>
        <dbReference type="SAM" id="Phobius"/>
    </source>
</evidence>
<dbReference type="HOGENOM" id="CLU_015237_4_1_6"/>
<evidence type="ECO:0000256" key="7">
    <source>
        <dbReference type="ARBA" id="ARBA00023122"/>
    </source>
</evidence>
<keyword evidence="6 10" id="KW-1133">Transmembrane helix</keyword>
<dbReference type="InterPro" id="IPR005170">
    <property type="entry name" value="Transptr-assoc_dom"/>
</dbReference>
<dbReference type="Pfam" id="PF00571">
    <property type="entry name" value="CBS"/>
    <property type="match status" value="1"/>
</dbReference>
<dbReference type="KEGG" id="rma:Rmag_0350"/>
<dbReference type="Proteomes" id="UP000002587">
    <property type="component" value="Chromosome"/>
</dbReference>
<dbReference type="InterPro" id="IPR002550">
    <property type="entry name" value="CNNM"/>
</dbReference>
<dbReference type="InterPro" id="IPR000644">
    <property type="entry name" value="CBS_dom"/>
</dbReference>
<dbReference type="InterPro" id="IPR044751">
    <property type="entry name" value="Ion_transp-like_CBS"/>
</dbReference>
<evidence type="ECO:0008006" key="16">
    <source>
        <dbReference type="Google" id="ProtNLM"/>
    </source>
</evidence>
<evidence type="ECO:0000259" key="12">
    <source>
        <dbReference type="PROSITE" id="PS51371"/>
    </source>
</evidence>
<keyword evidence="7 9" id="KW-0129">CBS domain</keyword>
<dbReference type="SUPFAM" id="SSF56176">
    <property type="entry name" value="FAD-binding/transporter-associated domain-like"/>
    <property type="match status" value="1"/>
</dbReference>
<feature type="transmembrane region" description="Helical" evidence="11">
    <location>
        <begin position="63"/>
        <end position="82"/>
    </location>
</feature>
<dbReference type="Gene3D" id="3.10.580.10">
    <property type="entry name" value="CBS-domain"/>
    <property type="match status" value="1"/>
</dbReference>
<evidence type="ECO:0000256" key="5">
    <source>
        <dbReference type="ARBA" id="ARBA00022737"/>
    </source>
</evidence>
<dbReference type="GO" id="GO:0005886">
    <property type="term" value="C:plasma membrane"/>
    <property type="evidence" value="ECO:0007669"/>
    <property type="project" value="UniProtKB-SubCell"/>
</dbReference>
<evidence type="ECO:0000313" key="15">
    <source>
        <dbReference type="Proteomes" id="UP000002587"/>
    </source>
</evidence>
<sequence>MMAINRYRLKVLSKNNKNAKRTEHLLNDLDHLIGTILLGNNFVNIFASSITTILAIKLWGEGSIVPASLTLTFIILIFAETTPKTFAAKNPEKIALPASIIITALIKLFKPFVWLIAKLSKMILILFGIKNEPHDNLISSEELKMVVNDAKPIIASNYQKMLLNIIDLEKVKVEDIMIPRHELISIDINKPDEILKQFERIQHTRLLTYETSSDNITGILHMRDIVNLYAKGDFSIDNVLALVRTPYFVPEGTSLAHQLAHFQQQKRRLGLIVDEYGEVCGMIVLEDILEEIVGQFTSNQNESIDEIIKQKDGSYLIDPRISIRELNNLLQLNLSVTKAKTLNGLILETLQSIPKRDVSLKIDNVLIEIMHISEQTIKLVKIRLKPVPS</sequence>
<evidence type="ECO:0000256" key="1">
    <source>
        <dbReference type="ARBA" id="ARBA00004651"/>
    </source>
</evidence>
<proteinExistence type="inferred from homology"/>
<comment type="subcellular location">
    <subcellularLocation>
        <location evidence="1">Cell membrane</location>
        <topology evidence="1">Multi-pass membrane protein</topology>
    </subcellularLocation>
</comment>
<dbReference type="PANTHER" id="PTHR22777:SF32">
    <property type="entry name" value="UPF0053 INNER MEMBRANE PROTEIN YFJD"/>
    <property type="match status" value="1"/>
</dbReference>
<keyword evidence="3" id="KW-1003">Cell membrane</keyword>
<keyword evidence="15" id="KW-1185">Reference proteome</keyword>
<gene>
    <name evidence="14" type="ordered locus">Rmag_0350</name>
</gene>
<dbReference type="SUPFAM" id="SSF54631">
    <property type="entry name" value="CBS-domain pair"/>
    <property type="match status" value="1"/>
</dbReference>
<name>A1AW19_RUTMC</name>
<evidence type="ECO:0000256" key="4">
    <source>
        <dbReference type="ARBA" id="ARBA00022692"/>
    </source>
</evidence>